<keyword evidence="1" id="KW-0732">Signal</keyword>
<proteinExistence type="predicted"/>
<evidence type="ECO:0000256" key="1">
    <source>
        <dbReference type="SAM" id="SignalP"/>
    </source>
</evidence>
<sequence length="131" mass="14652">MIRRPFLAILILVFLIFEAVLGISCYTCQNCPLPIGKDTKVSNSSCTKCQITFKLVGTGPPTQVNATCKKTNEQCQPNYTATDQDFQVVTCCEKDRCNSMPATAVKHLPYHLSFLVPLASPLYSINYYKLY</sequence>
<gene>
    <name evidence="2" type="ORF">CRM22_005389</name>
</gene>
<organism evidence="2 3">
    <name type="scientific">Opisthorchis felineus</name>
    <dbReference type="NCBI Taxonomy" id="147828"/>
    <lineage>
        <taxon>Eukaryota</taxon>
        <taxon>Metazoa</taxon>
        <taxon>Spiralia</taxon>
        <taxon>Lophotrochozoa</taxon>
        <taxon>Platyhelminthes</taxon>
        <taxon>Trematoda</taxon>
        <taxon>Digenea</taxon>
        <taxon>Opisthorchiida</taxon>
        <taxon>Opisthorchiata</taxon>
        <taxon>Opisthorchiidae</taxon>
        <taxon>Opisthorchis</taxon>
    </lineage>
</organism>
<feature type="signal peptide" evidence="1">
    <location>
        <begin position="1"/>
        <end position="22"/>
    </location>
</feature>
<protein>
    <recommendedName>
        <fullName evidence="4">UPAR/Ly6 domain-containing protein</fullName>
    </recommendedName>
</protein>
<reference evidence="2 3" key="1">
    <citation type="journal article" date="2019" name="BMC Genomics">
        <title>New insights from Opisthorchis felineus genome: update on genomics of the epidemiologically important liver flukes.</title>
        <authorList>
            <person name="Ershov N.I."/>
            <person name="Mordvinov V.A."/>
            <person name="Prokhortchouk E.B."/>
            <person name="Pakharukova M.Y."/>
            <person name="Gunbin K.V."/>
            <person name="Ustyantsev K."/>
            <person name="Genaev M.A."/>
            <person name="Blinov A.G."/>
            <person name="Mazur A."/>
            <person name="Boulygina E."/>
            <person name="Tsygankova S."/>
            <person name="Khrameeva E."/>
            <person name="Chekanov N."/>
            <person name="Fan G."/>
            <person name="Xiao A."/>
            <person name="Zhang H."/>
            <person name="Xu X."/>
            <person name="Yang H."/>
            <person name="Solovyev V."/>
            <person name="Lee S.M."/>
            <person name="Liu X."/>
            <person name="Afonnikov D.A."/>
            <person name="Skryabin K.G."/>
        </authorList>
    </citation>
    <scope>NUCLEOTIDE SEQUENCE [LARGE SCALE GENOMIC DNA]</scope>
    <source>
        <strain evidence="2">AK-0245</strain>
        <tissue evidence="2">Whole organism</tissue>
    </source>
</reference>
<name>A0A4S2LX63_OPIFE</name>
<accession>A0A4S2LX63</accession>
<dbReference type="Proteomes" id="UP000308267">
    <property type="component" value="Unassembled WGS sequence"/>
</dbReference>
<feature type="chain" id="PRO_5020189493" description="UPAR/Ly6 domain-containing protein" evidence="1">
    <location>
        <begin position="23"/>
        <end position="131"/>
    </location>
</feature>
<evidence type="ECO:0008006" key="4">
    <source>
        <dbReference type="Google" id="ProtNLM"/>
    </source>
</evidence>
<evidence type="ECO:0000313" key="2">
    <source>
        <dbReference type="EMBL" id="TGZ66329.1"/>
    </source>
</evidence>
<dbReference type="AlphaFoldDB" id="A0A4S2LX63"/>
<keyword evidence="3" id="KW-1185">Reference proteome</keyword>
<evidence type="ECO:0000313" key="3">
    <source>
        <dbReference type="Proteomes" id="UP000308267"/>
    </source>
</evidence>
<comment type="caution">
    <text evidence="2">The sequence shown here is derived from an EMBL/GenBank/DDBJ whole genome shotgun (WGS) entry which is preliminary data.</text>
</comment>
<dbReference type="EMBL" id="SJOL01006457">
    <property type="protein sequence ID" value="TGZ66329.1"/>
    <property type="molecule type" value="Genomic_DNA"/>
</dbReference>